<dbReference type="Proteomes" id="UP000008632">
    <property type="component" value="Chromosome"/>
</dbReference>
<gene>
    <name evidence="2" type="ordered locus">Psesu_1560</name>
</gene>
<dbReference type="InterPro" id="IPR004175">
    <property type="entry name" value="RNA_CPDase"/>
</dbReference>
<dbReference type="SUPFAM" id="SSF55144">
    <property type="entry name" value="LigT-like"/>
    <property type="match status" value="1"/>
</dbReference>
<sequence>MDDLFAAADEHHSLFFALLPAPPVVAGIRAAQQALEAVLPPQRGAGVPDARLHLTLHWLGEWSQLPQALVEDACIAAAQVSLPGFGLRLDQAECFGHGESIWVLRPSEPPPQLASLHQALAAALAARRIRLPPGPAFAPHVTVRRRASVRFPPRPVPAVEWQVRGFALLQSLRTQGGTRYAVLGEWPLAPG</sequence>
<dbReference type="eggNOG" id="COG1514">
    <property type="taxonomic scope" value="Bacteria"/>
</dbReference>
<organism evidence="2 3">
    <name type="scientific">Pseudoxanthomonas suwonensis (strain 11-1)</name>
    <dbReference type="NCBI Taxonomy" id="743721"/>
    <lineage>
        <taxon>Bacteria</taxon>
        <taxon>Pseudomonadati</taxon>
        <taxon>Pseudomonadota</taxon>
        <taxon>Gammaproteobacteria</taxon>
        <taxon>Lysobacterales</taxon>
        <taxon>Lysobacteraceae</taxon>
        <taxon>Pseudoxanthomonas</taxon>
    </lineage>
</organism>
<dbReference type="Pfam" id="PF13563">
    <property type="entry name" value="2_5_RNA_ligase2"/>
    <property type="match status" value="1"/>
</dbReference>
<accession>E6WTA6</accession>
<proteinExistence type="predicted"/>
<dbReference type="PANTHER" id="PTHR35561:SF1">
    <property type="entry name" value="RNA 2',3'-CYCLIC PHOSPHODIESTERASE"/>
    <property type="match status" value="1"/>
</dbReference>
<dbReference type="KEGG" id="psu:Psesu_1560"/>
<dbReference type="Gene3D" id="3.90.1140.10">
    <property type="entry name" value="Cyclic phosphodiesterase"/>
    <property type="match status" value="1"/>
</dbReference>
<keyword evidence="1" id="KW-0378">Hydrolase</keyword>
<dbReference type="InterPro" id="IPR009097">
    <property type="entry name" value="Cyclic_Pdiesterase"/>
</dbReference>
<evidence type="ECO:0000256" key="1">
    <source>
        <dbReference type="ARBA" id="ARBA00022801"/>
    </source>
</evidence>
<dbReference type="AlphaFoldDB" id="E6WTA6"/>
<protein>
    <submittedName>
        <fullName evidence="2">Phosphoesterase HXTX</fullName>
    </submittedName>
</protein>
<dbReference type="STRING" id="743721.Psesu_1560"/>
<dbReference type="GO" id="GO:0008664">
    <property type="term" value="F:RNA 2',3'-cyclic 3'-phosphodiesterase activity"/>
    <property type="evidence" value="ECO:0007669"/>
    <property type="project" value="InterPro"/>
</dbReference>
<dbReference type="GO" id="GO:0004113">
    <property type="term" value="F:2',3'-cyclic-nucleotide 3'-phosphodiesterase activity"/>
    <property type="evidence" value="ECO:0007669"/>
    <property type="project" value="InterPro"/>
</dbReference>
<evidence type="ECO:0000313" key="3">
    <source>
        <dbReference type="Proteomes" id="UP000008632"/>
    </source>
</evidence>
<dbReference type="PANTHER" id="PTHR35561">
    <property type="entry name" value="RNA 2',3'-CYCLIC PHOSPHODIESTERASE"/>
    <property type="match status" value="1"/>
</dbReference>
<dbReference type="HOGENOM" id="CLU_081251_2_0_6"/>
<evidence type="ECO:0000313" key="2">
    <source>
        <dbReference type="EMBL" id="ADV27405.1"/>
    </source>
</evidence>
<dbReference type="RefSeq" id="WP_013535233.1">
    <property type="nucleotide sequence ID" value="NC_014924.1"/>
</dbReference>
<name>E6WTA6_PSEUU</name>
<reference evidence="2 3" key="1">
    <citation type="submission" date="2011-01" db="EMBL/GenBank/DDBJ databases">
        <title>Complete sequence of Pseudoxanthomonas suwonensis 11-1.</title>
        <authorList>
            <consortium name="US DOE Joint Genome Institute"/>
            <person name="Lucas S."/>
            <person name="Copeland A."/>
            <person name="Lapidus A."/>
            <person name="Cheng J.-F."/>
            <person name="Goodwin L."/>
            <person name="Pitluck S."/>
            <person name="Teshima H."/>
            <person name="Detter J.C."/>
            <person name="Han C."/>
            <person name="Tapia R."/>
            <person name="Land M."/>
            <person name="Hauser L."/>
            <person name="Kyrpides N."/>
            <person name="Ivanova N."/>
            <person name="Ovchinnikova G."/>
            <person name="Siebers A.K."/>
            <person name="Allgaier M."/>
            <person name="Thelen M.P."/>
            <person name="Hugenholtz P."/>
            <person name="Gladden J."/>
            <person name="Woyke T."/>
        </authorList>
    </citation>
    <scope>NUCLEOTIDE SEQUENCE [LARGE SCALE GENOMIC DNA]</scope>
    <source>
        <strain evidence="3">11-1</strain>
    </source>
</reference>
<dbReference type="EMBL" id="CP002446">
    <property type="protein sequence ID" value="ADV27405.1"/>
    <property type="molecule type" value="Genomic_DNA"/>
</dbReference>
<keyword evidence="3" id="KW-1185">Reference proteome</keyword>